<evidence type="ECO:0000313" key="3">
    <source>
        <dbReference type="Proteomes" id="UP000234329"/>
    </source>
</evidence>
<dbReference type="Proteomes" id="UP000234329">
    <property type="component" value="Unassembled WGS sequence"/>
</dbReference>
<proteinExistence type="predicted"/>
<name>A0A2I1DIS6_9PROT</name>
<evidence type="ECO:0008006" key="4">
    <source>
        <dbReference type="Google" id="ProtNLM"/>
    </source>
</evidence>
<accession>A0A2I1DIS6</accession>
<gene>
    <name evidence="2" type="ORF">B1757_13275</name>
</gene>
<dbReference type="InParanoid" id="A0A2I1DIS6"/>
<protein>
    <recommendedName>
        <fullName evidence="4">Type 4 secretion system PilS N-terminal domain-containing protein</fullName>
    </recommendedName>
</protein>
<feature type="transmembrane region" description="Helical" evidence="1">
    <location>
        <begin position="20"/>
        <end position="39"/>
    </location>
</feature>
<dbReference type="RefSeq" id="WP_101538785.1">
    <property type="nucleotide sequence ID" value="NZ_MXAV01000051.1"/>
</dbReference>
<sequence>MSSENTNVDTNEFSSEAGVSLITLLVALTLIVILGVLAIQNFNFGKSKGEIMYSLSTSLASAAKRMEIDTSCYPLNTAQLFNYSTYGSTTNTCGTSVSSTWNGPYINVYSNVSTNDNIVLPKFGPGVTATITKVAATKITANSPDANAIAVEFQHVPNNVANQAGIACGIAPVGGTTIGQQGNNCAVVAGTGNTSTFYYAFAYTNQ</sequence>
<keyword evidence="3" id="KW-1185">Reference proteome</keyword>
<keyword evidence="1" id="KW-0812">Transmembrane</keyword>
<keyword evidence="1" id="KW-1133">Transmembrane helix</keyword>
<evidence type="ECO:0000313" key="2">
    <source>
        <dbReference type="EMBL" id="PKY09766.1"/>
    </source>
</evidence>
<organism evidence="2 3">
    <name type="scientific">Acidithiobacillus marinus</name>
    <dbReference type="NCBI Taxonomy" id="187490"/>
    <lineage>
        <taxon>Bacteria</taxon>
        <taxon>Pseudomonadati</taxon>
        <taxon>Pseudomonadota</taxon>
        <taxon>Acidithiobacillia</taxon>
        <taxon>Acidithiobacillales</taxon>
        <taxon>Acidithiobacillaceae</taxon>
        <taxon>Acidithiobacillus</taxon>
    </lineage>
</organism>
<dbReference type="AlphaFoldDB" id="A0A2I1DIS6"/>
<dbReference type="OrthoDB" id="9795612at2"/>
<dbReference type="EMBL" id="MXAV01000051">
    <property type="protein sequence ID" value="PKY09766.1"/>
    <property type="molecule type" value="Genomic_DNA"/>
</dbReference>
<reference evidence="2 3" key="1">
    <citation type="submission" date="2017-03" db="EMBL/GenBank/DDBJ databases">
        <title>Draft genime sequence of the acidophilic sulfur-oxidizing bacterium Acidithiobacillus sp. SH, isolated from seawater.</title>
        <authorList>
            <person name="Sharmin S."/>
            <person name="Tokuhisa M."/>
            <person name="Kanao T."/>
            <person name="Kamimura K."/>
        </authorList>
    </citation>
    <scope>NUCLEOTIDE SEQUENCE [LARGE SCALE GENOMIC DNA]</scope>
    <source>
        <strain evidence="2 3">SH</strain>
    </source>
</reference>
<keyword evidence="1" id="KW-0472">Membrane</keyword>
<evidence type="ECO:0000256" key="1">
    <source>
        <dbReference type="SAM" id="Phobius"/>
    </source>
</evidence>
<comment type="caution">
    <text evidence="2">The sequence shown here is derived from an EMBL/GenBank/DDBJ whole genome shotgun (WGS) entry which is preliminary data.</text>
</comment>